<feature type="transmembrane region" description="Helical" evidence="5">
    <location>
        <begin position="90"/>
        <end position="107"/>
    </location>
</feature>
<evidence type="ECO:0000256" key="4">
    <source>
        <dbReference type="ARBA" id="ARBA00023136"/>
    </source>
</evidence>
<evidence type="ECO:0000313" key="6">
    <source>
        <dbReference type="EMBL" id="SVC81538.1"/>
    </source>
</evidence>
<keyword evidence="1" id="KW-1003">Cell membrane</keyword>
<dbReference type="Pfam" id="PF04279">
    <property type="entry name" value="IspA"/>
    <property type="match status" value="1"/>
</dbReference>
<proteinExistence type="predicted"/>
<name>A0A382Q9E1_9ZZZZ</name>
<dbReference type="AlphaFoldDB" id="A0A382Q9E1"/>
<evidence type="ECO:0008006" key="7">
    <source>
        <dbReference type="Google" id="ProtNLM"/>
    </source>
</evidence>
<dbReference type="NCBIfam" id="NF001323">
    <property type="entry name" value="PRK00259.1-1"/>
    <property type="match status" value="1"/>
</dbReference>
<dbReference type="EMBL" id="UINC01112529">
    <property type="protein sequence ID" value="SVC81538.1"/>
    <property type="molecule type" value="Genomic_DNA"/>
</dbReference>
<sequence length="157" mass="17684">MMVTAIAVPGMWLLEKRLPVMPLVSGLFVLAFGGLTLVLQDETFIKLKPTIVNLLFAAILSGGLLARVTLLKSLFGSVMNLHDQGWRLLTIRWVAFFVVLAFLNEVVWRTQTTEFWIQFKLFGIMPLTLAFSMAQLPLINRHMISPDSDGQQNQKLP</sequence>
<evidence type="ECO:0000256" key="2">
    <source>
        <dbReference type="ARBA" id="ARBA00022692"/>
    </source>
</evidence>
<dbReference type="InterPro" id="IPR006008">
    <property type="entry name" value="YciB"/>
</dbReference>
<feature type="transmembrane region" description="Helical" evidence="5">
    <location>
        <begin position="20"/>
        <end position="39"/>
    </location>
</feature>
<keyword evidence="3 5" id="KW-1133">Transmembrane helix</keyword>
<keyword evidence="4 5" id="KW-0472">Membrane</keyword>
<dbReference type="PANTHER" id="PTHR36917:SF1">
    <property type="entry name" value="INNER MEMBRANE-SPANNING PROTEIN YCIB"/>
    <property type="match status" value="1"/>
</dbReference>
<accession>A0A382Q9E1</accession>
<evidence type="ECO:0000256" key="3">
    <source>
        <dbReference type="ARBA" id="ARBA00022989"/>
    </source>
</evidence>
<organism evidence="6">
    <name type="scientific">marine metagenome</name>
    <dbReference type="NCBI Taxonomy" id="408172"/>
    <lineage>
        <taxon>unclassified sequences</taxon>
        <taxon>metagenomes</taxon>
        <taxon>ecological metagenomes</taxon>
    </lineage>
</organism>
<dbReference type="PANTHER" id="PTHR36917">
    <property type="entry name" value="INTRACELLULAR SEPTATION PROTEIN A-RELATED"/>
    <property type="match status" value="1"/>
</dbReference>
<reference evidence="6" key="1">
    <citation type="submission" date="2018-05" db="EMBL/GenBank/DDBJ databases">
        <authorList>
            <person name="Lanie J.A."/>
            <person name="Ng W.-L."/>
            <person name="Kazmierczak K.M."/>
            <person name="Andrzejewski T.M."/>
            <person name="Davidsen T.M."/>
            <person name="Wayne K.J."/>
            <person name="Tettelin H."/>
            <person name="Glass J.I."/>
            <person name="Rusch D."/>
            <person name="Podicherti R."/>
            <person name="Tsui H.-C.T."/>
            <person name="Winkler M.E."/>
        </authorList>
    </citation>
    <scope>NUCLEOTIDE SEQUENCE</scope>
</reference>
<evidence type="ECO:0000256" key="5">
    <source>
        <dbReference type="SAM" id="Phobius"/>
    </source>
</evidence>
<feature type="transmembrane region" description="Helical" evidence="5">
    <location>
        <begin position="51"/>
        <end position="70"/>
    </location>
</feature>
<gene>
    <name evidence="6" type="ORF">METZ01_LOCUS334392</name>
</gene>
<keyword evidence="2 5" id="KW-0812">Transmembrane</keyword>
<evidence type="ECO:0000256" key="1">
    <source>
        <dbReference type="ARBA" id="ARBA00022475"/>
    </source>
</evidence>
<protein>
    <recommendedName>
        <fullName evidence="7">Intracellular septation protein A</fullName>
    </recommendedName>
</protein>
<feature type="transmembrane region" description="Helical" evidence="5">
    <location>
        <begin position="119"/>
        <end position="139"/>
    </location>
</feature>
<dbReference type="GO" id="GO:0005886">
    <property type="term" value="C:plasma membrane"/>
    <property type="evidence" value="ECO:0007669"/>
    <property type="project" value="TreeGrafter"/>
</dbReference>